<evidence type="ECO:0000313" key="3">
    <source>
        <dbReference type="EMBL" id="CAF3972852.1"/>
    </source>
</evidence>
<gene>
    <name evidence="2" type="ORF">IZO911_LOCUS24604</name>
    <name evidence="3" type="ORF">KXQ929_LOCUS26879</name>
</gene>
<name>A0A814R7K6_9BILA</name>
<feature type="chain" id="PRO_5036225727" evidence="1">
    <location>
        <begin position="21"/>
        <end position="373"/>
    </location>
</feature>
<feature type="signal peptide" evidence="1">
    <location>
        <begin position="1"/>
        <end position="20"/>
    </location>
</feature>
<protein>
    <submittedName>
        <fullName evidence="2">Uncharacterized protein</fullName>
    </submittedName>
</protein>
<dbReference type="EMBL" id="CAJNOE010000297">
    <property type="protein sequence ID" value="CAF1129429.1"/>
    <property type="molecule type" value="Genomic_DNA"/>
</dbReference>
<comment type="caution">
    <text evidence="2">The sequence shown here is derived from an EMBL/GenBank/DDBJ whole genome shotgun (WGS) entry which is preliminary data.</text>
</comment>
<dbReference type="Proteomes" id="UP000663860">
    <property type="component" value="Unassembled WGS sequence"/>
</dbReference>
<accession>A0A814R7K6</accession>
<proteinExistence type="predicted"/>
<evidence type="ECO:0000313" key="4">
    <source>
        <dbReference type="Proteomes" id="UP000663860"/>
    </source>
</evidence>
<keyword evidence="1" id="KW-0732">Signal</keyword>
<dbReference type="Proteomes" id="UP000663868">
    <property type="component" value="Unassembled WGS sequence"/>
</dbReference>
<sequence>MKRNTFCIVILSIFIVHVIALIQLDNVVSAPSSTIAKLKQHGKQVFDIQWALSSNVTQMSFNLSTIAFASSNVLSTIEWLPINTTIAVSVLQLGSFLSPNGTVLLLTRTDIHPFESVTVVTVNMSTQYSIVVLERAFDTPNCTSVYALISTKFMSSATLVAEISIINGSLLRQFDASSFEIHLGLSDIWDIPSNNNIFVMMNGIGIISLERQSLELRKVYKPMDRIFPIDLVGGAVLSDIDTIIWSNVTRPNNLTELRIWNFVTQENSSSILLTNESYKDLQLQSSFIGIDSNTGNIWTTFMSFGPDPYLATSLIYHYINKSQVIHSEIRLGEWVGWVQVDHSQVGALVINDSLIVVTLNASNSVVIQKFIDV</sequence>
<evidence type="ECO:0000313" key="2">
    <source>
        <dbReference type="EMBL" id="CAF1129429.1"/>
    </source>
</evidence>
<dbReference type="AlphaFoldDB" id="A0A814R7K6"/>
<evidence type="ECO:0000256" key="1">
    <source>
        <dbReference type="SAM" id="SignalP"/>
    </source>
</evidence>
<organism evidence="2 4">
    <name type="scientific">Adineta steineri</name>
    <dbReference type="NCBI Taxonomy" id="433720"/>
    <lineage>
        <taxon>Eukaryota</taxon>
        <taxon>Metazoa</taxon>
        <taxon>Spiralia</taxon>
        <taxon>Gnathifera</taxon>
        <taxon>Rotifera</taxon>
        <taxon>Eurotatoria</taxon>
        <taxon>Bdelloidea</taxon>
        <taxon>Adinetida</taxon>
        <taxon>Adinetidae</taxon>
        <taxon>Adineta</taxon>
    </lineage>
</organism>
<dbReference type="EMBL" id="CAJOBB010002484">
    <property type="protein sequence ID" value="CAF3972852.1"/>
    <property type="molecule type" value="Genomic_DNA"/>
</dbReference>
<reference evidence="2" key="1">
    <citation type="submission" date="2021-02" db="EMBL/GenBank/DDBJ databases">
        <authorList>
            <person name="Nowell W R."/>
        </authorList>
    </citation>
    <scope>NUCLEOTIDE SEQUENCE</scope>
</reference>